<dbReference type="GO" id="GO:0003824">
    <property type="term" value="F:catalytic activity"/>
    <property type="evidence" value="ECO:0007669"/>
    <property type="project" value="InterPro"/>
</dbReference>
<protein>
    <recommendedName>
        <fullName evidence="3">HhH-GPD domain-containing protein</fullName>
    </recommendedName>
</protein>
<dbReference type="EMBL" id="MEVB01000023">
    <property type="protein sequence ID" value="OGC52302.1"/>
    <property type="molecule type" value="Genomic_DNA"/>
</dbReference>
<evidence type="ECO:0008006" key="3">
    <source>
        <dbReference type="Google" id="ProtNLM"/>
    </source>
</evidence>
<dbReference type="Proteomes" id="UP000176853">
    <property type="component" value="Unassembled WGS sequence"/>
</dbReference>
<dbReference type="GO" id="GO:0006281">
    <property type="term" value="P:DNA repair"/>
    <property type="evidence" value="ECO:0007669"/>
    <property type="project" value="InterPro"/>
</dbReference>
<dbReference type="SUPFAM" id="SSF48150">
    <property type="entry name" value="DNA-glycosylase"/>
    <property type="match status" value="1"/>
</dbReference>
<sequence length="248" mass="28879">METNMKPPEFTKLVVELMERREGIFANRFNIEDWVPTDLDSKGKACFLFFLTQLDYAIKSTLLYEGARKLNAVNPKFFTAEFILDLSEKELTDLLTKYLRPRYINEATFRYKANSRKLLDLYQGDPRNIFRAGNAPTILKKVWEFRGFGPKTGNLFFRSMVTTFEMYLANIESVLPPVDIHDARIAKLMGFVESDQMTERNVRLVKEMWSTACRQAHVNWLIFDKALWLLGSIGKPTSKEDILRLLNP</sequence>
<dbReference type="AlphaFoldDB" id="A0A1F4V534"/>
<name>A0A1F4V534_UNCKA</name>
<dbReference type="InterPro" id="IPR011257">
    <property type="entry name" value="DNA_glycosylase"/>
</dbReference>
<evidence type="ECO:0000313" key="1">
    <source>
        <dbReference type="EMBL" id="OGC52302.1"/>
    </source>
</evidence>
<accession>A0A1F4V534</accession>
<dbReference type="Gene3D" id="1.10.1670.10">
    <property type="entry name" value="Helix-hairpin-Helix base-excision DNA repair enzymes (C-terminal)"/>
    <property type="match status" value="1"/>
</dbReference>
<gene>
    <name evidence="1" type="ORF">A2709_00635</name>
</gene>
<comment type="caution">
    <text evidence="1">The sequence shown here is derived from an EMBL/GenBank/DDBJ whole genome shotgun (WGS) entry which is preliminary data.</text>
</comment>
<reference evidence="1 2" key="1">
    <citation type="journal article" date="2016" name="Nat. Commun.">
        <title>Thousands of microbial genomes shed light on interconnected biogeochemical processes in an aquifer system.</title>
        <authorList>
            <person name="Anantharaman K."/>
            <person name="Brown C.T."/>
            <person name="Hug L.A."/>
            <person name="Sharon I."/>
            <person name="Castelle C.J."/>
            <person name="Probst A.J."/>
            <person name="Thomas B.C."/>
            <person name="Singh A."/>
            <person name="Wilkins M.J."/>
            <person name="Karaoz U."/>
            <person name="Brodie E.L."/>
            <person name="Williams K.H."/>
            <person name="Hubbard S.S."/>
            <person name="Banfield J.F."/>
        </authorList>
    </citation>
    <scope>NUCLEOTIDE SEQUENCE [LARGE SCALE GENOMIC DNA]</scope>
</reference>
<dbReference type="InterPro" id="IPR023170">
    <property type="entry name" value="HhH_base_excis_C"/>
</dbReference>
<proteinExistence type="predicted"/>
<organism evidence="1 2">
    <name type="scientific">candidate division WWE3 bacterium RIFCSPHIGHO2_01_FULL_43_9</name>
    <dbReference type="NCBI Taxonomy" id="1802618"/>
    <lineage>
        <taxon>Bacteria</taxon>
        <taxon>Katanobacteria</taxon>
    </lineage>
</organism>
<evidence type="ECO:0000313" key="2">
    <source>
        <dbReference type="Proteomes" id="UP000176853"/>
    </source>
</evidence>